<comment type="caution">
    <text evidence="1">The sequence shown here is derived from an EMBL/GenBank/DDBJ whole genome shotgun (WGS) entry which is preliminary data.</text>
</comment>
<dbReference type="InterPro" id="IPR050484">
    <property type="entry name" value="Transf_Hexapept/Carb_Anhydrase"/>
</dbReference>
<name>A0A931G7D4_9BACT</name>
<accession>A0A931G7D4</accession>
<dbReference type="Proteomes" id="UP000706172">
    <property type="component" value="Unassembled WGS sequence"/>
</dbReference>
<proteinExistence type="predicted"/>
<dbReference type="CDD" id="cd04645">
    <property type="entry name" value="LbH_gamma_CA_like"/>
    <property type="match status" value="1"/>
</dbReference>
<dbReference type="PANTHER" id="PTHR13061:SF29">
    <property type="entry name" value="GAMMA CARBONIC ANHYDRASE-LIKE 1, MITOCHONDRIAL-RELATED"/>
    <property type="match status" value="1"/>
</dbReference>
<dbReference type="Gene3D" id="2.160.10.10">
    <property type="entry name" value="Hexapeptide repeat proteins"/>
    <property type="match status" value="1"/>
</dbReference>
<dbReference type="Pfam" id="PF21711">
    <property type="entry name" value="DCTN5"/>
    <property type="match status" value="1"/>
</dbReference>
<dbReference type="InterPro" id="IPR047324">
    <property type="entry name" value="LbH_gamma_CA-like"/>
</dbReference>
<dbReference type="PANTHER" id="PTHR13061">
    <property type="entry name" value="DYNACTIN SUBUNIT P25"/>
    <property type="match status" value="1"/>
</dbReference>
<organism evidence="1 2">
    <name type="scientific">Desulfotignum balticum</name>
    <dbReference type="NCBI Taxonomy" id="115781"/>
    <lineage>
        <taxon>Bacteria</taxon>
        <taxon>Pseudomonadati</taxon>
        <taxon>Thermodesulfobacteriota</taxon>
        <taxon>Desulfobacteria</taxon>
        <taxon>Desulfobacterales</taxon>
        <taxon>Desulfobacteraceae</taxon>
        <taxon>Desulfotignum</taxon>
    </lineage>
</organism>
<sequence length="177" mass="18944">MIRSFKGKTPRIAPSAYVDDTAVLIGDIEIGEESSVWPGAVIRADLGKITIGQKTIVEDNCVIHAGAPNGRDGDVFIGDRVVIGHGAVLNCRSIGNYVLIGMNATLLHEASIGDYCLIGAAALVGAGKIIPDYSLVFGAPGQIKGRPSEEQLWWAKSAYEEYKPLMDEYKKLQSIPS</sequence>
<dbReference type="EMBL" id="JACCQK010000027">
    <property type="protein sequence ID" value="MBG0778458.1"/>
    <property type="molecule type" value="Genomic_DNA"/>
</dbReference>
<reference evidence="1" key="1">
    <citation type="submission" date="2020-07" db="EMBL/GenBank/DDBJ databases">
        <title>Severe corrosion of carbon steel in oil field produced water can be linked to methanogenic archaea containing a special type of NiFe hydrogenase.</title>
        <authorList>
            <person name="Lahme S."/>
            <person name="Mand J."/>
            <person name="Longwell J."/>
            <person name="Smith R."/>
            <person name="Enning D."/>
        </authorList>
    </citation>
    <scope>NUCLEOTIDE SEQUENCE</scope>
    <source>
        <strain evidence="1">MIC098Bin6</strain>
    </source>
</reference>
<dbReference type="InterPro" id="IPR011004">
    <property type="entry name" value="Trimer_LpxA-like_sf"/>
</dbReference>
<evidence type="ECO:0000313" key="1">
    <source>
        <dbReference type="EMBL" id="MBG0778458.1"/>
    </source>
</evidence>
<dbReference type="AlphaFoldDB" id="A0A931G7D4"/>
<evidence type="ECO:0000313" key="2">
    <source>
        <dbReference type="Proteomes" id="UP000706172"/>
    </source>
</evidence>
<gene>
    <name evidence="1" type="ORF">H0S81_00805</name>
</gene>
<dbReference type="SUPFAM" id="SSF51161">
    <property type="entry name" value="Trimeric LpxA-like enzymes"/>
    <property type="match status" value="1"/>
</dbReference>
<protein>
    <submittedName>
        <fullName evidence="1">Gamma carbonic anhydrase family protein</fullName>
    </submittedName>
</protein>